<dbReference type="OrthoDB" id="9937940at2"/>
<gene>
    <name evidence="2" type="ordered locus">SCO3680</name>
    <name evidence="2" type="ORF">SCH35.44</name>
</gene>
<organism evidence="2 3">
    <name type="scientific">Streptomyces coelicolor (strain ATCC BAA-471 / A3(2) / M145)</name>
    <dbReference type="NCBI Taxonomy" id="100226"/>
    <lineage>
        <taxon>Bacteria</taxon>
        <taxon>Bacillati</taxon>
        <taxon>Actinomycetota</taxon>
        <taxon>Actinomycetes</taxon>
        <taxon>Kitasatosporales</taxon>
        <taxon>Streptomycetaceae</taxon>
        <taxon>Streptomyces</taxon>
        <taxon>Streptomyces albidoflavus group</taxon>
    </lineage>
</organism>
<evidence type="ECO:0000256" key="1">
    <source>
        <dbReference type="SAM" id="MobiDB-lite"/>
    </source>
</evidence>
<dbReference type="EMBL" id="AL645882">
    <property type="protein sequence ID" value="CAB44383.1"/>
    <property type="molecule type" value="Genomic_DNA"/>
</dbReference>
<accession>Q9X8W2</accession>
<sequence>MGCPPVRQGTAADGSRALSGSAGRGRWDPGAGGRAWPLLPEESADDRSEFAGGESAGVCGAEGGDLPRDERRRIPGWSRSATGVPDALGLVSLLPGA</sequence>
<dbReference type="InParanoid" id="Q9X8W2"/>
<dbReference type="EMBL" id="AL939117">
    <property type="protein sequence ID" value="CAB44383.1"/>
    <property type="molecule type" value="Genomic_DNA"/>
</dbReference>
<dbReference type="PaxDb" id="100226-SCO3680"/>
<dbReference type="Proteomes" id="UP000001973">
    <property type="component" value="Chromosome"/>
</dbReference>
<dbReference type="AlphaFoldDB" id="Q9X8W2"/>
<feature type="compositionally biased region" description="Low complexity" evidence="1">
    <location>
        <begin position="11"/>
        <end position="21"/>
    </location>
</feature>
<name>Q9X8W2_STRCO</name>
<proteinExistence type="predicted"/>
<dbReference type="KEGG" id="sco:SCO3680"/>
<reference evidence="2 3" key="2">
    <citation type="journal article" date="2002" name="Nature">
        <title>Complete genome sequence of the model actinomycete Streptomyces coelicolor A3(2).</title>
        <authorList>
            <person name="Bentley S.D."/>
            <person name="Chater K.F."/>
            <person name="Cerdeno-Tarraga A.M."/>
            <person name="Challis G.L."/>
            <person name="Thomson N.R."/>
            <person name="James K.D."/>
            <person name="Harris D.E."/>
            <person name="Quail M.A."/>
            <person name="Kieser H."/>
            <person name="Harper D."/>
            <person name="Bateman A."/>
            <person name="Brown S."/>
            <person name="Chandra G."/>
            <person name="Chen C.W."/>
            <person name="Collins M."/>
            <person name="Cronin A."/>
            <person name="Fraser A."/>
            <person name="Goble A."/>
            <person name="Hidalgo J."/>
            <person name="Hornsby T."/>
            <person name="Howarth S."/>
            <person name="Huang C.H."/>
            <person name="Kieser T."/>
            <person name="Larke L."/>
            <person name="Murphy L."/>
            <person name="Oliver K."/>
            <person name="O'Neil S."/>
            <person name="Rabbinowitsch E."/>
            <person name="Rajandream M.A."/>
            <person name="Rutherford K."/>
            <person name="Rutter S."/>
            <person name="Seeger K."/>
            <person name="Saunders D."/>
            <person name="Sharp S."/>
            <person name="Squares R."/>
            <person name="Squares S."/>
            <person name="Taylor K."/>
            <person name="Warren T."/>
            <person name="Wietzorrek A."/>
            <person name="Woodward J."/>
            <person name="Barrell B.G."/>
            <person name="Parkhill J."/>
            <person name="Hopwood D.A."/>
        </authorList>
    </citation>
    <scope>NUCLEOTIDE SEQUENCE [LARGE SCALE GENOMIC DNA]</scope>
    <source>
        <strain evidence="3">ATCC BAA-471 / A3(2) / M145</strain>
    </source>
</reference>
<keyword evidence="3" id="KW-1185">Reference proteome</keyword>
<dbReference type="HOGENOM" id="CLU_2345366_0_0_11"/>
<dbReference type="PIR" id="T36615">
    <property type="entry name" value="T36615"/>
</dbReference>
<evidence type="ECO:0000313" key="3">
    <source>
        <dbReference type="Proteomes" id="UP000001973"/>
    </source>
</evidence>
<evidence type="ECO:0000313" key="2">
    <source>
        <dbReference type="EMBL" id="CAB44383.1"/>
    </source>
</evidence>
<feature type="region of interest" description="Disordered" evidence="1">
    <location>
        <begin position="1"/>
        <end position="82"/>
    </location>
</feature>
<protein>
    <submittedName>
        <fullName evidence="2">Uncharacterized protein</fullName>
    </submittedName>
</protein>
<reference evidence="2 3" key="1">
    <citation type="journal article" date="1996" name="Mol. Microbiol.">
        <title>A set of ordered cosmids and a detailed genetic and physical map for the 8 Mb Streptomyces coelicolor A3(2) chromosome.</title>
        <authorList>
            <person name="Redenbach M."/>
            <person name="Kieser H.M."/>
            <person name="Denapaite D."/>
            <person name="Eichner A."/>
            <person name="Cullum J."/>
            <person name="Kinashi H."/>
            <person name="Hopwood D.A."/>
        </authorList>
    </citation>
    <scope>NUCLEOTIDE SEQUENCE [LARGE SCALE GENOMIC DNA]</scope>
    <source>
        <strain evidence="3">ATCC BAA-471 / A3(2) / M145</strain>
    </source>
</reference>